<feature type="domain" description="DUF7734" evidence="1">
    <location>
        <begin position="10"/>
        <end position="97"/>
    </location>
</feature>
<dbReference type="PANTHER" id="PTHR36729:SF2">
    <property type="entry name" value="EXPRESSED PROTEIN"/>
    <property type="match status" value="1"/>
</dbReference>
<proteinExistence type="predicted"/>
<name>A0A6J4MQ19_9CYAN</name>
<dbReference type="EMBL" id="CADCTY010001288">
    <property type="protein sequence ID" value="CAA9365828.1"/>
    <property type="molecule type" value="Genomic_DNA"/>
</dbReference>
<reference evidence="2" key="1">
    <citation type="submission" date="2020-02" db="EMBL/GenBank/DDBJ databases">
        <authorList>
            <person name="Meier V. D."/>
        </authorList>
    </citation>
    <scope>NUCLEOTIDE SEQUENCE</scope>
    <source>
        <strain evidence="2">AVDCRST_MAG94</strain>
    </source>
</reference>
<dbReference type="PANTHER" id="PTHR36729">
    <property type="entry name" value="EXPRESSED PROTEIN"/>
    <property type="match status" value="1"/>
</dbReference>
<evidence type="ECO:0000259" key="1">
    <source>
        <dbReference type="Pfam" id="PF24869"/>
    </source>
</evidence>
<gene>
    <name evidence="2" type="ORF">AVDCRST_MAG94-3713</name>
</gene>
<accession>A0A6J4MQ19</accession>
<keyword evidence="2" id="KW-0670">Pyruvate</keyword>
<evidence type="ECO:0000313" key="2">
    <source>
        <dbReference type="EMBL" id="CAA9365828.1"/>
    </source>
</evidence>
<dbReference type="Pfam" id="PF24869">
    <property type="entry name" value="DUF7734"/>
    <property type="match status" value="1"/>
</dbReference>
<sequence>MVDLTHTAGTRLERYTEKRPQEVLLVMAEVDGVVDQVAIFRGFSSSLVRSTAFDPDLPVLPDHAIIQAIDRLHSPYNPNEPRYIQQGLTWEAMQPLLEAVGV</sequence>
<dbReference type="AlphaFoldDB" id="A0A6J4MQ19"/>
<dbReference type="InterPro" id="IPR056636">
    <property type="entry name" value="DUF7734"/>
</dbReference>
<protein>
    <submittedName>
        <fullName evidence="2">Pyruvate dehydrogenase complex, dehydrogenase (E1) component</fullName>
    </submittedName>
</protein>
<organism evidence="2">
    <name type="scientific">uncultured Leptolyngbya sp</name>
    <dbReference type="NCBI Taxonomy" id="332963"/>
    <lineage>
        <taxon>Bacteria</taxon>
        <taxon>Bacillati</taxon>
        <taxon>Cyanobacteriota</taxon>
        <taxon>Cyanophyceae</taxon>
        <taxon>Leptolyngbyales</taxon>
        <taxon>Leptolyngbyaceae</taxon>
        <taxon>Leptolyngbya group</taxon>
        <taxon>Leptolyngbya</taxon>
        <taxon>environmental samples</taxon>
    </lineage>
</organism>